<dbReference type="InterPro" id="IPR008274">
    <property type="entry name" value="AldOxase/xan_DH_MoCoBD1"/>
</dbReference>
<evidence type="ECO:0000256" key="2">
    <source>
        <dbReference type="ARBA" id="ARBA00023002"/>
    </source>
</evidence>
<dbReference type="Pfam" id="PF20256">
    <property type="entry name" value="MoCoBD_2"/>
    <property type="match status" value="1"/>
</dbReference>
<dbReference type="Pfam" id="PF01315">
    <property type="entry name" value="Ald_Xan_dh_C"/>
    <property type="match status" value="1"/>
</dbReference>
<evidence type="ECO:0000313" key="4">
    <source>
        <dbReference type="EMBL" id="GIM29265.1"/>
    </source>
</evidence>
<dbReference type="GO" id="GO:0016491">
    <property type="term" value="F:oxidoreductase activity"/>
    <property type="evidence" value="ECO:0007669"/>
    <property type="project" value="UniProtKB-KW"/>
</dbReference>
<feature type="domain" description="Aldehyde oxidase/xanthine dehydrogenase a/b hammerhead" evidence="3">
    <location>
        <begin position="18"/>
        <end position="130"/>
    </location>
</feature>
<comment type="caution">
    <text evidence="4">The sequence shown here is derived from an EMBL/GenBank/DDBJ whole genome shotgun (WGS) entry which is preliminary data.</text>
</comment>
<dbReference type="RefSeq" id="WP_212903972.1">
    <property type="nucleotide sequence ID" value="NZ_BOPZ01000015.1"/>
</dbReference>
<name>A0A919VGD0_9CLOT</name>
<dbReference type="GO" id="GO:0005506">
    <property type="term" value="F:iron ion binding"/>
    <property type="evidence" value="ECO:0007669"/>
    <property type="project" value="InterPro"/>
</dbReference>
<keyword evidence="5" id="KW-1185">Reference proteome</keyword>
<keyword evidence="2" id="KW-0560">Oxidoreductase</keyword>
<protein>
    <submittedName>
        <fullName evidence="4">Aldehyde oxidase</fullName>
    </submittedName>
</protein>
<accession>A0A919VGD0</accession>
<dbReference type="InterPro" id="IPR036856">
    <property type="entry name" value="Ald_Oxase/Xan_DH_a/b_sf"/>
</dbReference>
<dbReference type="Gene3D" id="3.90.1170.50">
    <property type="entry name" value="Aldehyde oxidase/xanthine dehydrogenase, a/b hammerhead"/>
    <property type="match status" value="1"/>
</dbReference>
<gene>
    <name evidence="4" type="primary">xdhA</name>
    <name evidence="4" type="ORF">CPJCM30710_19310</name>
</gene>
<proteinExistence type="predicted"/>
<dbReference type="SUPFAM" id="SSF56003">
    <property type="entry name" value="Molybdenum cofactor-binding domain"/>
    <property type="match status" value="1"/>
</dbReference>
<dbReference type="AlphaFoldDB" id="A0A919VGD0"/>
<dbReference type="SUPFAM" id="SSF54665">
    <property type="entry name" value="CO dehydrogenase molybdoprotein N-domain-like"/>
    <property type="match status" value="1"/>
</dbReference>
<keyword evidence="1" id="KW-0500">Molybdenum</keyword>
<dbReference type="InterPro" id="IPR037165">
    <property type="entry name" value="AldOxase/xan_DH_Mopterin-bd_sf"/>
</dbReference>
<dbReference type="Proteomes" id="UP000679179">
    <property type="component" value="Unassembled WGS sequence"/>
</dbReference>
<dbReference type="InterPro" id="IPR000674">
    <property type="entry name" value="Ald_Oxase/Xan_DH_a/b"/>
</dbReference>
<dbReference type="PANTHER" id="PTHR11908">
    <property type="entry name" value="XANTHINE DEHYDROGENASE"/>
    <property type="match status" value="1"/>
</dbReference>
<dbReference type="InterPro" id="IPR016208">
    <property type="entry name" value="Ald_Oxase/xanthine_DH-like"/>
</dbReference>
<dbReference type="Gene3D" id="3.30.365.10">
    <property type="entry name" value="Aldehyde oxidase/xanthine dehydrogenase, molybdopterin binding domain"/>
    <property type="match status" value="4"/>
</dbReference>
<evidence type="ECO:0000259" key="3">
    <source>
        <dbReference type="SMART" id="SM01008"/>
    </source>
</evidence>
<evidence type="ECO:0000313" key="5">
    <source>
        <dbReference type="Proteomes" id="UP000679179"/>
    </source>
</evidence>
<dbReference type="PANTHER" id="PTHR11908:SF132">
    <property type="entry name" value="ALDEHYDE OXIDASE 1-RELATED"/>
    <property type="match status" value="1"/>
</dbReference>
<evidence type="ECO:0000256" key="1">
    <source>
        <dbReference type="ARBA" id="ARBA00022505"/>
    </source>
</evidence>
<sequence>MSEVNKCIPKIDGMGLILGKPAYTDDVAPYNALIIKVLRSPYSFAEIKSINTDKAKNISGVECVLTYKDVPRNAVTRAGQGYPEPSPHDKFVLDKYVRYIGDEVAVVAAVNEKIAQEAIELIEVEYNVLEPVLDFEKAENHSSIIHPESEAHQMFEIGYNPSKNLAAQYNMEVGKVEDILNNSDVVVKQRYYTQAQAHCALEAHSSTAFIDYQGRLNIISSTQTPFHVRRIISEALSIPISKVHVIKPRIGGGYGGKQAIHGELIAAAVTLKTNKPSKLIYTRNEVFESTYSRHLMRFDIIIGADKKGNIKAIDVELLSDTGAYGEHALTVFMVAGSKTLPMYNKVEAVRFGGKTVYTNHTPAGAFRGYGAIQGNFALESTIDMLAEKLNMSGVEIRRQNMIREGQTSPIFKIMGEGTEGIEMNVDSCKLDYCLDRVLDLIKWDKKYPNKNMADGKVRGVGMAIAMQGSGIPYIDMAAAVLKLNDGGFFNLLIGATDLGTGSDTILAQIAAEALGVTVDKIIVYSSDTDTTPFDTGAYASSTTYISGHAVRKTAEKMKKLIEEEGARRFKVSNEMVQFNGTDVVTKDGTQRVSLKDLSNQLYYNHDQKQLIASSSYVGKKSPPPFMAGAVEVEVDRETGKVEVLDYSAVVDCGTTINPNLARIQVEGAIVQGIGMTLYEDVKYHSNGKLITNNFINYKIPTRKEINNIRVEFADSFEPSGPYGAKSVGEIGIDTPPAAIANAIYNAVGVRLTSLPITPEKVLIALKSKEKVEKENENPQ</sequence>
<dbReference type="SMART" id="SM01008">
    <property type="entry name" value="Ald_Xan_dh_C"/>
    <property type="match status" value="1"/>
</dbReference>
<reference evidence="4" key="1">
    <citation type="submission" date="2021-03" db="EMBL/GenBank/DDBJ databases">
        <title>Taxonomic study of Clostridium polyendosporum from meadow-gley soil under rice.</title>
        <authorList>
            <person name="Kobayashi H."/>
            <person name="Tanizawa Y."/>
            <person name="Yagura M."/>
        </authorList>
    </citation>
    <scope>NUCLEOTIDE SEQUENCE</scope>
    <source>
        <strain evidence="4">JCM 30710</strain>
    </source>
</reference>
<dbReference type="EMBL" id="BOPZ01000015">
    <property type="protein sequence ID" value="GIM29265.1"/>
    <property type="molecule type" value="Genomic_DNA"/>
</dbReference>
<organism evidence="4 5">
    <name type="scientific">Clostridium polyendosporum</name>
    <dbReference type="NCBI Taxonomy" id="69208"/>
    <lineage>
        <taxon>Bacteria</taxon>
        <taxon>Bacillati</taxon>
        <taxon>Bacillota</taxon>
        <taxon>Clostridia</taxon>
        <taxon>Eubacteriales</taxon>
        <taxon>Clostridiaceae</taxon>
        <taxon>Clostridium</taxon>
    </lineage>
</organism>
<dbReference type="Pfam" id="PF02738">
    <property type="entry name" value="MoCoBD_1"/>
    <property type="match status" value="1"/>
</dbReference>
<dbReference type="InterPro" id="IPR046867">
    <property type="entry name" value="AldOxase/xan_DH_MoCoBD2"/>
</dbReference>